<feature type="chain" id="PRO_5046938846" evidence="7">
    <location>
        <begin position="27"/>
        <end position="571"/>
    </location>
</feature>
<evidence type="ECO:0000313" key="12">
    <source>
        <dbReference type="Proteomes" id="UP001649381"/>
    </source>
</evidence>
<comment type="caution">
    <text evidence="11">The sequence shown here is derived from an EMBL/GenBank/DDBJ whole genome shotgun (WGS) entry which is preliminary data.</text>
</comment>
<dbReference type="InterPro" id="IPR015500">
    <property type="entry name" value="Peptidase_S8_subtilisin-rel"/>
</dbReference>
<accession>A0ABS9GXR5</accession>
<dbReference type="EMBL" id="JAKIJS010000001">
    <property type="protein sequence ID" value="MCF6136283.1"/>
    <property type="molecule type" value="Genomic_DNA"/>
</dbReference>
<organism evidence="11 12">
    <name type="scientific">Pseudalkalibacillus berkeleyi</name>
    <dbReference type="NCBI Taxonomy" id="1069813"/>
    <lineage>
        <taxon>Bacteria</taxon>
        <taxon>Bacillati</taxon>
        <taxon>Bacillota</taxon>
        <taxon>Bacilli</taxon>
        <taxon>Bacillales</taxon>
        <taxon>Fictibacillaceae</taxon>
        <taxon>Pseudalkalibacillus</taxon>
    </lineage>
</organism>
<dbReference type="Pfam" id="PF05922">
    <property type="entry name" value="Inhibitor_I9"/>
    <property type="match status" value="1"/>
</dbReference>
<dbReference type="Proteomes" id="UP001649381">
    <property type="component" value="Unassembled WGS sequence"/>
</dbReference>
<dbReference type="SUPFAM" id="SSF89260">
    <property type="entry name" value="Collagen-binding domain"/>
    <property type="match status" value="1"/>
</dbReference>
<feature type="signal peptide" evidence="7">
    <location>
        <begin position="1"/>
        <end position="26"/>
    </location>
</feature>
<dbReference type="PROSITE" id="PS51892">
    <property type="entry name" value="SUBTILASE"/>
    <property type="match status" value="1"/>
</dbReference>
<feature type="domain" description="Peptidase S8/S53" evidence="8">
    <location>
        <begin position="170"/>
        <end position="435"/>
    </location>
</feature>
<dbReference type="PRINTS" id="PR00723">
    <property type="entry name" value="SUBTILISIN"/>
</dbReference>
<evidence type="ECO:0000256" key="1">
    <source>
        <dbReference type="ARBA" id="ARBA00011073"/>
    </source>
</evidence>
<feature type="domain" description="Inhibitor I9" evidence="10">
    <location>
        <begin position="81"/>
        <end position="135"/>
    </location>
</feature>
<sequence length="571" mass="59750">MKKKHVVASTVLATSMLFTSIGGVSGADFEKKVSKNPVMPQAMVNVNGNKVYDNLESMLKEKSQSDIINVIIQFDETLGNEKAHQSILRKVGKFKTKHKFSKALNGVAASMTKKQIEKLEKLPFVKSIEYDAPIQATNGTANTWFGTEKARTDFGLTGNSDGNVNTYSKDDQVVAVIDTGIDANHVDLDEGKVLGWKDLVNNRTTPYDDNGHGTHVASTVAGDGDGNPTHKGVAPGAGLVGVKVLDSQGSGSMSTVTAGIDWAVANKDVYGIEVLSLSLGTSASSDGTDSTSVAVNNAVDAGLVVTVAAGNSGPGKKTIGSPGAAEKAITVGAGADLGEGGFFLAEFSSRGETADGRIKPDIFAPGYNITAAQTNTTNGYVTYSGTSMATPFTAGTIALMLEANNGLSPTDVKNILSNTAEDWGPAGKDIDYGHGRLDGYEAIKDAGNLSGTNIVTPNHFAEQDSLGGTGSEDTYQFTVNNTSYPTAVTMIIPNWKASWWFGGSPDFDVYVYDPSGVQVAKAEGTKRQETISFTPSTTGTYTLKVSSYSGSGSYYVDLSSGTNGLTQTSNQ</sequence>
<dbReference type="InterPro" id="IPR036852">
    <property type="entry name" value="Peptidase_S8/S53_dom_sf"/>
</dbReference>
<dbReference type="InterPro" id="IPR007280">
    <property type="entry name" value="Peptidase_C_arc/bac"/>
</dbReference>
<evidence type="ECO:0000256" key="2">
    <source>
        <dbReference type="ARBA" id="ARBA00022670"/>
    </source>
</evidence>
<evidence type="ECO:0000259" key="9">
    <source>
        <dbReference type="Pfam" id="PF04151"/>
    </source>
</evidence>
<dbReference type="SUPFAM" id="SSF52743">
    <property type="entry name" value="Subtilisin-like"/>
    <property type="match status" value="1"/>
</dbReference>
<dbReference type="CDD" id="cd07487">
    <property type="entry name" value="Peptidases_S8_1"/>
    <property type="match status" value="1"/>
</dbReference>
<dbReference type="InterPro" id="IPR023828">
    <property type="entry name" value="Peptidase_S8_Ser-AS"/>
</dbReference>
<dbReference type="RefSeq" id="WP_236330705.1">
    <property type="nucleotide sequence ID" value="NZ_JAKIJS010000001.1"/>
</dbReference>
<keyword evidence="2 5" id="KW-0645">Protease</keyword>
<evidence type="ECO:0000256" key="5">
    <source>
        <dbReference type="PROSITE-ProRule" id="PRU01240"/>
    </source>
</evidence>
<evidence type="ECO:0000256" key="7">
    <source>
        <dbReference type="SAM" id="SignalP"/>
    </source>
</evidence>
<feature type="domain" description="Peptidase C-terminal archaeal/bacterial" evidence="9">
    <location>
        <begin position="472"/>
        <end position="547"/>
    </location>
</feature>
<evidence type="ECO:0000256" key="3">
    <source>
        <dbReference type="ARBA" id="ARBA00022801"/>
    </source>
</evidence>
<dbReference type="PANTHER" id="PTHR43806">
    <property type="entry name" value="PEPTIDASE S8"/>
    <property type="match status" value="1"/>
</dbReference>
<evidence type="ECO:0000256" key="6">
    <source>
        <dbReference type="RuleBase" id="RU003355"/>
    </source>
</evidence>
<dbReference type="InterPro" id="IPR037045">
    <property type="entry name" value="S8pro/Inhibitor_I9_sf"/>
</dbReference>
<dbReference type="Gene3D" id="2.60.120.380">
    <property type="match status" value="1"/>
</dbReference>
<dbReference type="InterPro" id="IPR000209">
    <property type="entry name" value="Peptidase_S8/S53_dom"/>
</dbReference>
<evidence type="ECO:0000256" key="4">
    <source>
        <dbReference type="ARBA" id="ARBA00022825"/>
    </source>
</evidence>
<dbReference type="Gene3D" id="3.40.50.200">
    <property type="entry name" value="Peptidase S8/S53 domain"/>
    <property type="match status" value="1"/>
</dbReference>
<keyword evidence="4 5" id="KW-0720">Serine protease</keyword>
<gene>
    <name evidence="11" type="ORF">L2716_00985</name>
</gene>
<feature type="active site" description="Charge relay system" evidence="5">
    <location>
        <position position="178"/>
    </location>
</feature>
<dbReference type="Gene3D" id="3.30.70.80">
    <property type="entry name" value="Peptidase S8 propeptide/proteinase inhibitor I9"/>
    <property type="match status" value="1"/>
</dbReference>
<dbReference type="PROSITE" id="PS00136">
    <property type="entry name" value="SUBTILASE_ASP"/>
    <property type="match status" value="1"/>
</dbReference>
<dbReference type="InterPro" id="IPR023827">
    <property type="entry name" value="Peptidase_S8_Asp-AS"/>
</dbReference>
<protein>
    <submittedName>
        <fullName evidence="11">S8 family serine peptidase</fullName>
    </submittedName>
</protein>
<reference evidence="11 12" key="1">
    <citation type="submission" date="2022-01" db="EMBL/GenBank/DDBJ databases">
        <title>Alkalihalobacillus sp. EGI L200015, a novel bacterium isolated from a salt lake sediment.</title>
        <authorList>
            <person name="Gao L."/>
            <person name="Fang B.-Z."/>
            <person name="Li W.-J."/>
        </authorList>
    </citation>
    <scope>NUCLEOTIDE SEQUENCE [LARGE SCALE GENOMIC DNA]</scope>
    <source>
        <strain evidence="11 12">KCTC 12718</strain>
    </source>
</reference>
<keyword evidence="3 5" id="KW-0378">Hydrolase</keyword>
<evidence type="ECO:0000259" key="10">
    <source>
        <dbReference type="Pfam" id="PF05922"/>
    </source>
</evidence>
<keyword evidence="7" id="KW-0732">Signal</keyword>
<dbReference type="InterPro" id="IPR022398">
    <property type="entry name" value="Peptidase_S8_His-AS"/>
</dbReference>
<dbReference type="InterPro" id="IPR050131">
    <property type="entry name" value="Peptidase_S8_subtilisin-like"/>
</dbReference>
<dbReference type="InterPro" id="IPR010259">
    <property type="entry name" value="S8pro/Inhibitor_I9"/>
</dbReference>
<feature type="active site" description="Charge relay system" evidence="5">
    <location>
        <position position="387"/>
    </location>
</feature>
<dbReference type="PANTHER" id="PTHR43806:SF65">
    <property type="entry name" value="SERINE PROTEASE APRX"/>
    <property type="match status" value="1"/>
</dbReference>
<name>A0ABS9GXR5_9BACL</name>
<proteinExistence type="inferred from homology"/>
<evidence type="ECO:0000259" key="8">
    <source>
        <dbReference type="Pfam" id="PF00082"/>
    </source>
</evidence>
<dbReference type="PROSITE" id="PS00138">
    <property type="entry name" value="SUBTILASE_SER"/>
    <property type="match status" value="1"/>
</dbReference>
<evidence type="ECO:0000313" key="11">
    <source>
        <dbReference type="EMBL" id="MCF6136283.1"/>
    </source>
</evidence>
<comment type="similarity">
    <text evidence="1 5 6">Belongs to the peptidase S8 family.</text>
</comment>
<dbReference type="Pfam" id="PF04151">
    <property type="entry name" value="PPC"/>
    <property type="match status" value="1"/>
</dbReference>
<dbReference type="PROSITE" id="PS00137">
    <property type="entry name" value="SUBTILASE_HIS"/>
    <property type="match status" value="1"/>
</dbReference>
<keyword evidence="12" id="KW-1185">Reference proteome</keyword>
<feature type="active site" description="Charge relay system" evidence="5">
    <location>
        <position position="212"/>
    </location>
</feature>
<dbReference type="Pfam" id="PF00082">
    <property type="entry name" value="Peptidase_S8"/>
    <property type="match status" value="1"/>
</dbReference>